<dbReference type="Gene3D" id="3.90.550.10">
    <property type="entry name" value="Spore Coat Polysaccharide Biosynthesis Protein SpsA, Chain A"/>
    <property type="match status" value="1"/>
</dbReference>
<dbReference type="PANTHER" id="PTHR40392:SF1">
    <property type="entry name" value="2-PHOSPHO-L-LACTATE GUANYLYLTRANSFERASE"/>
    <property type="match status" value="1"/>
</dbReference>
<comment type="pathway">
    <text evidence="5">Cofactor biosynthesis; coenzyme F420 biosynthesis.</text>
</comment>
<organism evidence="6 7">
    <name type="scientific">Nocardioides aurantiacus</name>
    <dbReference type="NCBI Taxonomy" id="86796"/>
    <lineage>
        <taxon>Bacteria</taxon>
        <taxon>Bacillati</taxon>
        <taxon>Actinomycetota</taxon>
        <taxon>Actinomycetes</taxon>
        <taxon>Propionibacteriales</taxon>
        <taxon>Nocardioidaceae</taxon>
        <taxon>Nocardioides</taxon>
    </lineage>
</organism>
<dbReference type="GO" id="GO:0005525">
    <property type="term" value="F:GTP binding"/>
    <property type="evidence" value="ECO:0007669"/>
    <property type="project" value="UniProtKB-KW"/>
</dbReference>
<sequence>MSTFVLLVPVKTLARAKTRLSPRPDRDLLMRAFALDALAAVRSSASVAHTYVVTDEDGFGEAIGDEGDGDLNLALRVAEREVRLRHPGLGVAALLADLPALRTSDLDTALGAGLHARWYVADADGTGTTLLAAGPGTDLDPRFGDGSAARHEVSGAAPVRAEVPTLRRDVDTDVDLRAALDLGVGVHTRAALGVTPAG</sequence>
<evidence type="ECO:0000256" key="5">
    <source>
        <dbReference type="HAMAP-Rule" id="MF_02114"/>
    </source>
</evidence>
<evidence type="ECO:0000256" key="2">
    <source>
        <dbReference type="ARBA" id="ARBA00022695"/>
    </source>
</evidence>
<dbReference type="Pfam" id="PF01983">
    <property type="entry name" value="CofC"/>
    <property type="match status" value="1"/>
</dbReference>
<dbReference type="UniPathway" id="UPA00071"/>
<keyword evidence="4 5" id="KW-0342">GTP-binding</keyword>
<comment type="function">
    <text evidence="5">Guanylyltransferase that catalyzes the activation of phosphoenolpyruvate (PEP) as enolpyruvoyl-2-diphospho-5'-guanosine, via the condensation of PEP with GTP. It is involved in the biosynthesis of coenzyme F420, a hydride carrier cofactor.</text>
</comment>
<keyword evidence="3 5" id="KW-0547">Nucleotide-binding</keyword>
<feature type="binding site" evidence="5">
    <location>
        <position position="147"/>
    </location>
    <ligand>
        <name>phosphoenolpyruvate</name>
        <dbReference type="ChEBI" id="CHEBI:58702"/>
    </ligand>
</feature>
<feature type="binding site" evidence="5">
    <location>
        <position position="144"/>
    </location>
    <ligand>
        <name>phosphoenolpyruvate</name>
        <dbReference type="ChEBI" id="CHEBI:58702"/>
    </ligand>
</feature>
<name>A0A3N2CXN4_9ACTN</name>
<dbReference type="PANTHER" id="PTHR40392">
    <property type="entry name" value="2-PHOSPHO-L-LACTATE GUANYLYLTRANSFERASE"/>
    <property type="match status" value="1"/>
</dbReference>
<evidence type="ECO:0000313" key="7">
    <source>
        <dbReference type="Proteomes" id="UP000281738"/>
    </source>
</evidence>
<evidence type="ECO:0000256" key="4">
    <source>
        <dbReference type="ARBA" id="ARBA00023134"/>
    </source>
</evidence>
<evidence type="ECO:0000313" key="6">
    <source>
        <dbReference type="EMBL" id="ROR92188.1"/>
    </source>
</evidence>
<comment type="similarity">
    <text evidence="5">Belongs to the CofC family.</text>
</comment>
<dbReference type="InterPro" id="IPR002835">
    <property type="entry name" value="CofC"/>
</dbReference>
<comment type="caution">
    <text evidence="6">The sequence shown here is derived from an EMBL/GenBank/DDBJ whole genome shotgun (WGS) entry which is preliminary data.</text>
</comment>
<dbReference type="HAMAP" id="MF_02114">
    <property type="entry name" value="CofC"/>
    <property type="match status" value="1"/>
</dbReference>
<dbReference type="AlphaFoldDB" id="A0A3N2CXN4"/>
<dbReference type="RefSeq" id="WP_123391812.1">
    <property type="nucleotide sequence ID" value="NZ_RKHO01000001.1"/>
</dbReference>
<comment type="catalytic activity">
    <reaction evidence="5">
        <text>phosphoenolpyruvate + GTP + H(+) = enolpyruvoyl-2-diphospho-5'-guanosine + diphosphate</text>
        <dbReference type="Rhea" id="RHEA:30519"/>
        <dbReference type="ChEBI" id="CHEBI:15378"/>
        <dbReference type="ChEBI" id="CHEBI:33019"/>
        <dbReference type="ChEBI" id="CHEBI:37565"/>
        <dbReference type="ChEBI" id="CHEBI:58702"/>
        <dbReference type="ChEBI" id="CHEBI:143701"/>
        <dbReference type="EC" id="2.7.7.105"/>
    </reaction>
</comment>
<protein>
    <recommendedName>
        <fullName evidence="5">Phosphoenolpyruvate guanylyltransferase</fullName>
        <shortName evidence="5">PEP guanylyltransferase</shortName>
        <ecNumber evidence="5">2.7.7.105</ecNumber>
    </recommendedName>
</protein>
<dbReference type="SUPFAM" id="SSF53448">
    <property type="entry name" value="Nucleotide-diphospho-sugar transferases"/>
    <property type="match status" value="1"/>
</dbReference>
<dbReference type="GO" id="GO:0043814">
    <property type="term" value="F:phospholactate guanylyltransferase activity"/>
    <property type="evidence" value="ECO:0007669"/>
    <property type="project" value="InterPro"/>
</dbReference>
<dbReference type="OrthoDB" id="9151145at2"/>
<dbReference type="NCBIfam" id="TIGR03552">
    <property type="entry name" value="F420_cofC"/>
    <property type="match status" value="1"/>
</dbReference>
<keyword evidence="1 5" id="KW-0808">Transferase</keyword>
<dbReference type="EMBL" id="RKHO01000001">
    <property type="protein sequence ID" value="ROR92188.1"/>
    <property type="molecule type" value="Genomic_DNA"/>
</dbReference>
<keyword evidence="2 5" id="KW-0548">Nucleotidyltransferase</keyword>
<dbReference type="InterPro" id="IPR029044">
    <property type="entry name" value="Nucleotide-diphossugar_trans"/>
</dbReference>
<accession>A0A3N2CXN4</accession>
<evidence type="ECO:0000256" key="3">
    <source>
        <dbReference type="ARBA" id="ARBA00022741"/>
    </source>
</evidence>
<keyword evidence="7" id="KW-1185">Reference proteome</keyword>
<feature type="binding site" evidence="5">
    <location>
        <position position="128"/>
    </location>
    <ligand>
        <name>phosphoenolpyruvate</name>
        <dbReference type="ChEBI" id="CHEBI:58702"/>
    </ligand>
</feature>
<dbReference type="GO" id="GO:0052645">
    <property type="term" value="P:F420-0 metabolic process"/>
    <property type="evidence" value="ECO:0007669"/>
    <property type="project" value="UniProtKB-UniRule"/>
</dbReference>
<reference evidence="6 7" key="1">
    <citation type="submission" date="2018-11" db="EMBL/GenBank/DDBJ databases">
        <title>Sequencing the genomes of 1000 actinobacteria strains.</title>
        <authorList>
            <person name="Klenk H.-P."/>
        </authorList>
    </citation>
    <scope>NUCLEOTIDE SEQUENCE [LARGE SCALE GENOMIC DNA]</scope>
    <source>
        <strain evidence="6 7">DSM 12652</strain>
    </source>
</reference>
<evidence type="ECO:0000256" key="1">
    <source>
        <dbReference type="ARBA" id="ARBA00022679"/>
    </source>
</evidence>
<proteinExistence type="inferred from homology"/>
<gene>
    <name evidence="5" type="primary">fbiD</name>
    <name evidence="6" type="ORF">EDD33_3072</name>
</gene>
<dbReference type="Proteomes" id="UP000281738">
    <property type="component" value="Unassembled WGS sequence"/>
</dbReference>
<dbReference type="EC" id="2.7.7.105" evidence="5"/>